<dbReference type="Proteomes" id="UP000182034">
    <property type="component" value="Unassembled WGS sequence"/>
</dbReference>
<reference evidence="2" key="1">
    <citation type="submission" date="2016-10" db="EMBL/GenBank/DDBJ databases">
        <authorList>
            <person name="Varghese N."/>
            <person name="Submissions S."/>
        </authorList>
    </citation>
    <scope>NUCLEOTIDE SEQUENCE [LARGE SCALE GENOMIC DNA]</scope>
    <source>
        <strain evidence="2">SUR2</strain>
    </source>
</reference>
<dbReference type="STRING" id="1612149.SAMN05216324_12634"/>
<organism evidence="1 2">
    <name type="scientific">Chryseobacterium limigenitum</name>
    <dbReference type="NCBI Taxonomy" id="1612149"/>
    <lineage>
        <taxon>Bacteria</taxon>
        <taxon>Pseudomonadati</taxon>
        <taxon>Bacteroidota</taxon>
        <taxon>Flavobacteriia</taxon>
        <taxon>Flavobacteriales</taxon>
        <taxon>Weeksellaceae</taxon>
        <taxon>Chryseobacterium group</taxon>
        <taxon>Chryseobacterium</taxon>
    </lineage>
</organism>
<proteinExistence type="predicted"/>
<gene>
    <name evidence="1" type="ORF">SAMN05216324_12634</name>
</gene>
<name>A0A1K2IYD7_9FLAO</name>
<keyword evidence="2" id="KW-1185">Reference proteome</keyword>
<evidence type="ECO:0000313" key="2">
    <source>
        <dbReference type="Proteomes" id="UP000182034"/>
    </source>
</evidence>
<sequence length="372" mass="44294">MYFGSVFCIQSGNLLPMKFLYFFVFALFFSCTKSLEDRCFTKGEEKSDYVEEKPYTVKQILEEKPDYLEIINLDKFRSFKKDSSEYRSNYYSSEANEQYWKDQKIIFVNFEKQFFGQFEYSFKQNNDSVQYALGRNGLGYWLLEIRNNQPSAYFLGLSFSHYYFNKIQENPIVKDGFFQIEGSLVKLIKTPRQDSYAALEDGKLFKIDLKELKKDSDKDGYNDIFEKSFGLNPKNKDSDGDGINDFDDTNPMFRSEKNKFSELYQRLLPEYAGVPNFKQLHYYFEVFETDCDYFHQVNPDYRILFVSEEKNKKSDYIKVTDVFDYGFSKIRKDKTYPNKFYLYEWGSSHTNSYSAEYKNGKWELEMTGQIVS</sequence>
<dbReference type="EMBL" id="FPKW01000026">
    <property type="protein sequence ID" value="SFZ96803.1"/>
    <property type="molecule type" value="Genomic_DNA"/>
</dbReference>
<evidence type="ECO:0000313" key="1">
    <source>
        <dbReference type="EMBL" id="SFZ96803.1"/>
    </source>
</evidence>
<protein>
    <submittedName>
        <fullName evidence="1">Uncharacterized protein</fullName>
    </submittedName>
</protein>
<accession>A0A1K2IYD7</accession>
<dbReference type="AlphaFoldDB" id="A0A1K2IYD7"/>